<feature type="domain" description="Calcineurin-like phosphoesterase" evidence="1">
    <location>
        <begin position="7"/>
        <end position="153"/>
    </location>
</feature>
<dbReference type="PANTHER" id="PTHR39323:SF1">
    <property type="entry name" value="BLR1149 PROTEIN"/>
    <property type="match status" value="1"/>
</dbReference>
<dbReference type="PIRSF" id="PIRSF000887">
    <property type="entry name" value="Pesterase_MJ0037"/>
    <property type="match status" value="1"/>
</dbReference>
<dbReference type="InterPro" id="IPR029052">
    <property type="entry name" value="Metallo-depent_PP-like"/>
</dbReference>
<dbReference type="SUPFAM" id="SSF56300">
    <property type="entry name" value="Metallo-dependent phosphatases"/>
    <property type="match status" value="1"/>
</dbReference>
<protein>
    <submittedName>
        <fullName evidence="2">Metallophosphoesterase</fullName>
    </submittedName>
</protein>
<evidence type="ECO:0000259" key="1">
    <source>
        <dbReference type="Pfam" id="PF00149"/>
    </source>
</evidence>
<organism evidence="2">
    <name type="scientific">Archaeoglobus fulgidus</name>
    <dbReference type="NCBI Taxonomy" id="2234"/>
    <lineage>
        <taxon>Archaea</taxon>
        <taxon>Methanobacteriati</taxon>
        <taxon>Methanobacteriota</taxon>
        <taxon>Archaeoglobi</taxon>
        <taxon>Archaeoglobales</taxon>
        <taxon>Archaeoglobaceae</taxon>
        <taxon>Archaeoglobus</taxon>
    </lineage>
</organism>
<dbReference type="Pfam" id="PF00149">
    <property type="entry name" value="Metallophos"/>
    <property type="match status" value="1"/>
</dbReference>
<accession>A0A7J3M3P6</accession>
<dbReference type="AlphaFoldDB" id="A0A7J3M3P6"/>
<gene>
    <name evidence="2" type="ORF">ENT52_04075</name>
</gene>
<dbReference type="PANTHER" id="PTHR39323">
    <property type="entry name" value="BLR1149 PROTEIN"/>
    <property type="match status" value="1"/>
</dbReference>
<dbReference type="NCBIfam" id="TIGR00024">
    <property type="entry name" value="SbcD_rel_arch"/>
    <property type="match status" value="1"/>
</dbReference>
<dbReference type="Gene3D" id="3.60.21.10">
    <property type="match status" value="1"/>
</dbReference>
<proteinExistence type="predicted"/>
<name>A0A7J3M3P6_ARCFL</name>
<dbReference type="CDD" id="cd07391">
    <property type="entry name" value="MPP_PF1019"/>
    <property type="match status" value="1"/>
</dbReference>
<sequence length="216" mass="24333">MAVLLKKTAVIADIHFGIENAMQRSGIAVPRMQVMDVITRARELVESYDVEKLIIAGDFKHEFGENLPYEWDDVRSFLNSLDIEISIVRGNHDNFLATILSEYSIELKEKVIVEGYTVVHGHEDCEEEKIIMGHEHPTIKIRVRGASYSFPCFLVVDRSKIVLPAFSKLVAGSDVLQENFLSPILRRAKKIEVYAVEGDVVYLGDLGSLKTILQAD</sequence>
<comment type="caution">
    <text evidence="2">The sequence shown here is derived from an EMBL/GenBank/DDBJ whole genome shotgun (WGS) entry which is preliminary data.</text>
</comment>
<reference evidence="2" key="1">
    <citation type="journal article" date="2020" name="mSystems">
        <title>Genome- and Community-Level Interaction Insights into Carbon Utilization and Element Cycling Functions of Hydrothermarchaeota in Hydrothermal Sediment.</title>
        <authorList>
            <person name="Zhou Z."/>
            <person name="Liu Y."/>
            <person name="Xu W."/>
            <person name="Pan J."/>
            <person name="Luo Z.H."/>
            <person name="Li M."/>
        </authorList>
    </citation>
    <scope>NUCLEOTIDE SEQUENCE [LARGE SCALE GENOMIC DNA]</scope>
    <source>
        <strain evidence="2">SpSt-587</strain>
    </source>
</reference>
<dbReference type="InterPro" id="IPR024173">
    <property type="entry name" value="Pesterase_MJ0037-like"/>
</dbReference>
<dbReference type="InterPro" id="IPR004376">
    <property type="entry name" value="Pesterase_MJ0037"/>
</dbReference>
<dbReference type="EMBL" id="DSYZ01000085">
    <property type="protein sequence ID" value="HGT82884.1"/>
    <property type="molecule type" value="Genomic_DNA"/>
</dbReference>
<dbReference type="InterPro" id="IPR004843">
    <property type="entry name" value="Calcineurin-like_PHP"/>
</dbReference>
<evidence type="ECO:0000313" key="2">
    <source>
        <dbReference type="EMBL" id="HGT82884.1"/>
    </source>
</evidence>
<dbReference type="GO" id="GO:0016787">
    <property type="term" value="F:hydrolase activity"/>
    <property type="evidence" value="ECO:0007669"/>
    <property type="project" value="InterPro"/>
</dbReference>